<organism evidence="1 2">
    <name type="scientific">Xylaria grammica</name>
    <dbReference type="NCBI Taxonomy" id="363999"/>
    <lineage>
        <taxon>Eukaryota</taxon>
        <taxon>Fungi</taxon>
        <taxon>Dikarya</taxon>
        <taxon>Ascomycota</taxon>
        <taxon>Pezizomycotina</taxon>
        <taxon>Sordariomycetes</taxon>
        <taxon>Xylariomycetidae</taxon>
        <taxon>Xylariales</taxon>
        <taxon>Xylariaceae</taxon>
        <taxon>Xylaria</taxon>
    </lineage>
</organism>
<reference evidence="1 2" key="1">
    <citation type="submission" date="2018-12" db="EMBL/GenBank/DDBJ databases">
        <title>Draft genome sequence of Xylaria grammica IHI A82.</title>
        <authorList>
            <person name="Buettner E."/>
            <person name="Kellner H."/>
        </authorList>
    </citation>
    <scope>NUCLEOTIDE SEQUENCE [LARGE SCALE GENOMIC DNA]</scope>
    <source>
        <strain evidence="1 2">IHI A82</strain>
    </source>
</reference>
<name>A0A439CQV7_9PEZI</name>
<proteinExistence type="predicted"/>
<evidence type="ECO:0008006" key="3">
    <source>
        <dbReference type="Google" id="ProtNLM"/>
    </source>
</evidence>
<dbReference type="InterPro" id="IPR011990">
    <property type="entry name" value="TPR-like_helical_dom_sf"/>
</dbReference>
<accession>A0A439CQV7</accession>
<dbReference type="PANTHER" id="PTHR46082">
    <property type="entry name" value="ATP/GTP-BINDING PROTEIN-RELATED"/>
    <property type="match status" value="1"/>
</dbReference>
<keyword evidence="2" id="KW-1185">Reference proteome</keyword>
<sequence length="868" mass="97844">MDLDDSTSGNLERLFDLTLASEPQNRASNASQLLPLLGATDASQSDGYKDKTPVPNIPLNRCGFRLWHSIAQLTVLDFRVRQFIFSTLSRKNYSECSECVKNNALQAAICCEIAFGTSRSPEESTQFQRLGEFDQKHLSSEIQELKEYRRSSESNPLPYFVEPDLVHEYQRRSDIQAACDCLEREIAGRTFWFGDDHSLVYILRVSLAFVFNEAGRITEAQEIQSSAVQMWERIHGENHPETIASLSQLALLLDSGGQHTKAAETGERALELSKKYLAEDDRYMLTTMANLVVALINADRIEDAERLQIDVVKRHEEILGYEHPNTMRCLENQAAIIDQKPVPNKEAALEIRKRVMETWEQTHGMQHRDTLRAQYACQNTISRINGVSAAILEADRDIYDRAKSFLGTEIMDTWLYATSVAMSMIDLGFVNEAIEVFQEAQSNLERLQGPSHHETLRVMVDYARTCQIAGLYDLAKRTCHQIIGRHIGSTKAYSRPVLDGLGVLGLSLYGEDKFEEAKEVIEKVLACSTDTWGSKFYTSDSRQAATYLQDIYQADGAMGKAIELNLSLVEWANLHHIQNTPAGMVYYINLAASYIKSNRLKEALEILPDIHQKCVQQLGPHHDMTVAAMTHLISVWNKLGQHEKAISAGRDLLTTLRNALGPSHEDTLIVMNEIGVMLMGAGSLDESEALLAELADIYTQQNNYRRSDLIMHNLASLYDRQDRIQEAIYQQRKVASRNVGSTTVDSLEEQYYLALYLSRDQSKEQEALELAVKVWGVCNDIHGYDNFVTIFAAELIGQIHLKRGNLDEAQASFERELQGATDMIRDTKDEWIRDAKSHIESVLQARLEGSGHAFHTQHSPISINASTA</sequence>
<dbReference type="STRING" id="363999.A0A439CQV7"/>
<dbReference type="InterPro" id="IPR053137">
    <property type="entry name" value="NLR-like"/>
</dbReference>
<protein>
    <recommendedName>
        <fullName evidence="3">MalT-like TPR region domain-containing protein</fullName>
    </recommendedName>
</protein>
<comment type="caution">
    <text evidence="1">The sequence shown here is derived from an EMBL/GenBank/DDBJ whole genome shotgun (WGS) entry which is preliminary data.</text>
</comment>
<dbReference type="Pfam" id="PF13374">
    <property type="entry name" value="TPR_10"/>
    <property type="match status" value="1"/>
</dbReference>
<gene>
    <name evidence="1" type="ORF">EKO27_g10568</name>
</gene>
<dbReference type="EMBL" id="RYZI01000553">
    <property type="protein sequence ID" value="RWA04537.1"/>
    <property type="molecule type" value="Genomic_DNA"/>
</dbReference>
<dbReference type="Gene3D" id="1.25.40.10">
    <property type="entry name" value="Tetratricopeptide repeat domain"/>
    <property type="match status" value="4"/>
</dbReference>
<dbReference type="Pfam" id="PF13424">
    <property type="entry name" value="TPR_12"/>
    <property type="match status" value="1"/>
</dbReference>
<dbReference type="Proteomes" id="UP000286045">
    <property type="component" value="Unassembled WGS sequence"/>
</dbReference>
<dbReference type="AlphaFoldDB" id="A0A439CQV7"/>
<evidence type="ECO:0000313" key="1">
    <source>
        <dbReference type="EMBL" id="RWA04537.1"/>
    </source>
</evidence>
<dbReference type="PANTHER" id="PTHR46082:SF6">
    <property type="entry name" value="AAA+ ATPASE DOMAIN-CONTAINING PROTEIN-RELATED"/>
    <property type="match status" value="1"/>
</dbReference>
<dbReference type="SUPFAM" id="SSF48452">
    <property type="entry name" value="TPR-like"/>
    <property type="match status" value="4"/>
</dbReference>
<evidence type="ECO:0000313" key="2">
    <source>
        <dbReference type="Proteomes" id="UP000286045"/>
    </source>
</evidence>